<name>A0ABM6FD74_9BURK</name>
<protein>
    <recommendedName>
        <fullName evidence="3">DUF1045 domain-containing protein</fullName>
    </recommendedName>
</protein>
<organism evidence="1 2">
    <name type="scientific">Cupriavidus malaysiensis</name>
    <dbReference type="NCBI Taxonomy" id="367825"/>
    <lineage>
        <taxon>Bacteria</taxon>
        <taxon>Pseudomonadati</taxon>
        <taxon>Pseudomonadota</taxon>
        <taxon>Betaproteobacteria</taxon>
        <taxon>Burkholderiales</taxon>
        <taxon>Burkholderiaceae</taxon>
        <taxon>Cupriavidus</taxon>
    </lineage>
</organism>
<reference evidence="1 2" key="1">
    <citation type="submission" date="2016-10" db="EMBL/GenBank/DDBJ databases">
        <title>Complete genome sequences of three Cupriavidus strains isolated from various Malaysian environments.</title>
        <authorList>
            <person name="Abdullah A.A.-A."/>
            <person name="Shafie N.A.H."/>
            <person name="Lau N.S."/>
        </authorList>
    </citation>
    <scope>NUCLEOTIDE SEQUENCE [LARGE SCALE GENOMIC DNA]</scope>
    <source>
        <strain evidence="1 2">USMAA1020</strain>
    </source>
</reference>
<dbReference type="PIRSF" id="PIRSF033328">
    <property type="entry name" value="Phest_Mll4975"/>
    <property type="match status" value="1"/>
</dbReference>
<keyword evidence="2" id="KW-1185">Reference proteome</keyword>
<evidence type="ECO:0000313" key="1">
    <source>
        <dbReference type="EMBL" id="AOZ09681.1"/>
    </source>
</evidence>
<evidence type="ECO:0008006" key="3">
    <source>
        <dbReference type="Google" id="ProtNLM"/>
    </source>
</evidence>
<evidence type="ECO:0000313" key="2">
    <source>
        <dbReference type="Proteomes" id="UP000177515"/>
    </source>
</evidence>
<proteinExistence type="predicted"/>
<gene>
    <name evidence="1" type="ORF">BKK80_28625</name>
</gene>
<accession>A0ABM6FD74</accession>
<dbReference type="InterPro" id="IPR009389">
    <property type="entry name" value="DUF1045"/>
</dbReference>
<sequence>MKAAIQQAHRYAVYLAPAEPFRGIGSRWLGRCADTGAALPAAPDGEAPPAAWTRAPAHYGLHATLKAPFRLAQDRTPPMLDAAARAFARGRQPFAARLALRNLRGFLAWCLDDSPAGDEGRRHMHALADDAVRGFDAFRAPPTPEDTARRRPEQLGAAEREMLARWGYPYVFDTFTFHITLTGQLDPAAQQDATARLQRLAGGHAATAMPVARISLYVQPEPGADFVVARHYGFSGAVEDGAGAAWLGTAA</sequence>
<dbReference type="RefSeq" id="WP_071072251.1">
    <property type="nucleotide sequence ID" value="NZ_CP017755.1"/>
</dbReference>
<dbReference type="Pfam" id="PF06299">
    <property type="entry name" value="DUF1045"/>
    <property type="match status" value="1"/>
</dbReference>
<dbReference type="Proteomes" id="UP000177515">
    <property type="component" value="Chromosome 2"/>
</dbReference>
<dbReference type="EMBL" id="CP017755">
    <property type="protein sequence ID" value="AOZ09681.1"/>
    <property type="molecule type" value="Genomic_DNA"/>
</dbReference>